<protein>
    <submittedName>
        <fullName evidence="1">DUF3175 domain-containing protein</fullName>
    </submittedName>
</protein>
<evidence type="ECO:0000313" key="2">
    <source>
        <dbReference type="Proteomes" id="UP001559025"/>
    </source>
</evidence>
<gene>
    <name evidence="1" type="ORF">V1479_10260</name>
</gene>
<keyword evidence="2" id="KW-1185">Reference proteome</keyword>
<name>A0ABV3WSN5_9HYPH</name>
<dbReference type="InterPro" id="IPR021513">
    <property type="entry name" value="Phage_RSL1_Orf186"/>
</dbReference>
<dbReference type="Proteomes" id="UP001559025">
    <property type="component" value="Unassembled WGS sequence"/>
</dbReference>
<accession>A0ABV3WSN5</accession>
<dbReference type="Pfam" id="PF11373">
    <property type="entry name" value="DUF3175"/>
    <property type="match status" value="1"/>
</dbReference>
<reference evidence="1 2" key="1">
    <citation type="submission" date="2024-01" db="EMBL/GenBank/DDBJ databases">
        <title>New evidence supports the origin of RcGTA from prophage.</title>
        <authorList>
            <person name="Xu Y."/>
            <person name="Liu B."/>
            <person name="Chen F."/>
        </authorList>
    </citation>
    <scope>NUCLEOTIDE SEQUENCE [LARGE SCALE GENOMIC DNA]</scope>
    <source>
        <strain evidence="1 2">CBW1107-2</strain>
    </source>
</reference>
<sequence length="97" mass="11014">MAVSTRNWSAEVTEKSDALDLEQDVFAQDDPKAIASSLKRSADRSERRKGEPFRSAMSMLTFYINRAGKNLPAKQHQVLEAAKDELRGLYGRKRTDR</sequence>
<dbReference type="RefSeq" id="WP_368802795.1">
    <property type="nucleotide sequence ID" value="NZ_JAZHFV010000002.1"/>
</dbReference>
<dbReference type="EMBL" id="JAZHFV010000002">
    <property type="protein sequence ID" value="MEX4007686.1"/>
    <property type="molecule type" value="Genomic_DNA"/>
</dbReference>
<comment type="caution">
    <text evidence="1">The sequence shown here is derived from an EMBL/GenBank/DDBJ whole genome shotgun (WGS) entry which is preliminary data.</text>
</comment>
<proteinExistence type="predicted"/>
<organism evidence="1 2">
    <name type="scientific">Neoaquamicrobium sediminum</name>
    <dbReference type="NCBI Taxonomy" id="1849104"/>
    <lineage>
        <taxon>Bacteria</taxon>
        <taxon>Pseudomonadati</taxon>
        <taxon>Pseudomonadota</taxon>
        <taxon>Alphaproteobacteria</taxon>
        <taxon>Hyphomicrobiales</taxon>
        <taxon>Phyllobacteriaceae</taxon>
        <taxon>Neoaquamicrobium</taxon>
    </lineage>
</organism>
<evidence type="ECO:0000313" key="1">
    <source>
        <dbReference type="EMBL" id="MEX4007686.1"/>
    </source>
</evidence>